<evidence type="ECO:0000313" key="3">
    <source>
        <dbReference type="EMBL" id="CAI9968738.1"/>
    </source>
</evidence>
<dbReference type="EMBL" id="CAXDID020000376">
    <property type="protein sequence ID" value="CAL6084064.1"/>
    <property type="molecule type" value="Genomic_DNA"/>
</dbReference>
<feature type="signal peptide" evidence="2">
    <location>
        <begin position="1"/>
        <end position="22"/>
    </location>
</feature>
<keyword evidence="5" id="KW-1185">Reference proteome</keyword>
<comment type="caution">
    <text evidence="3">The sequence shown here is derived from an EMBL/GenBank/DDBJ whole genome shotgun (WGS) entry which is preliminary data.</text>
</comment>
<dbReference type="EMBL" id="CATOUU010001047">
    <property type="protein sequence ID" value="CAI9968738.1"/>
    <property type="molecule type" value="Genomic_DNA"/>
</dbReference>
<keyword evidence="2" id="KW-0732">Signal</keyword>
<feature type="compositionally biased region" description="Basic and acidic residues" evidence="1">
    <location>
        <begin position="140"/>
        <end position="149"/>
    </location>
</feature>
<reference evidence="3" key="1">
    <citation type="submission" date="2023-06" db="EMBL/GenBank/DDBJ databases">
        <authorList>
            <person name="Kurt Z."/>
        </authorList>
    </citation>
    <scope>NUCLEOTIDE SEQUENCE</scope>
</reference>
<reference evidence="4 5" key="2">
    <citation type="submission" date="2024-07" db="EMBL/GenBank/DDBJ databases">
        <authorList>
            <person name="Akdeniz Z."/>
        </authorList>
    </citation>
    <scope>NUCLEOTIDE SEQUENCE [LARGE SCALE GENOMIC DNA]</scope>
</reference>
<dbReference type="Proteomes" id="UP001642409">
    <property type="component" value="Unassembled WGS sequence"/>
</dbReference>
<dbReference type="AlphaFoldDB" id="A0AA86R4I2"/>
<evidence type="ECO:0000313" key="4">
    <source>
        <dbReference type="EMBL" id="CAL6084064.1"/>
    </source>
</evidence>
<feature type="chain" id="PRO_5041652023" evidence="2">
    <location>
        <begin position="23"/>
        <end position="266"/>
    </location>
</feature>
<feature type="region of interest" description="Disordered" evidence="1">
    <location>
        <begin position="223"/>
        <end position="243"/>
    </location>
</feature>
<organism evidence="3">
    <name type="scientific">Hexamita inflata</name>
    <dbReference type="NCBI Taxonomy" id="28002"/>
    <lineage>
        <taxon>Eukaryota</taxon>
        <taxon>Metamonada</taxon>
        <taxon>Diplomonadida</taxon>
        <taxon>Hexamitidae</taxon>
        <taxon>Hexamitinae</taxon>
        <taxon>Hexamita</taxon>
    </lineage>
</organism>
<evidence type="ECO:0000256" key="1">
    <source>
        <dbReference type="SAM" id="MobiDB-lite"/>
    </source>
</evidence>
<proteinExistence type="predicted"/>
<evidence type="ECO:0000313" key="5">
    <source>
        <dbReference type="Proteomes" id="UP001642409"/>
    </source>
</evidence>
<gene>
    <name evidence="3" type="ORF">HINF_LOCUS56383</name>
    <name evidence="4" type="ORF">HINF_LOCUS62024</name>
</gene>
<sequence length="266" mass="30478">MLPSNKPTFLFASDLITAVVQALKVPSKPSRLQWQNCTESSKSPLKTALQSLFRTANATIWKPRFAKKSPKAEAKSWKTRSQRFSCRLMRKAGPSVDATALFRQLESSTSRMEKVTIWYSESWTMAEQVSAYWKASPELRSTKQQEVEKTSSSTRGRKGRKRARWRKWEFWQATFLARTWKTPQNCTTAPETSGTAKAGMKVKRSTSLPSVWANSTAAVSTQNWTAKKEKPWASSRPKRPSARSSFREARAKYSYGRWNCFFLFTM</sequence>
<evidence type="ECO:0000256" key="2">
    <source>
        <dbReference type="SAM" id="SignalP"/>
    </source>
</evidence>
<name>A0AA86R4I2_9EUKA</name>
<feature type="region of interest" description="Disordered" evidence="1">
    <location>
        <begin position="140"/>
        <end position="161"/>
    </location>
</feature>
<protein>
    <submittedName>
        <fullName evidence="4">Hypothetical_protein</fullName>
    </submittedName>
</protein>
<accession>A0AA86R4I2</accession>